<dbReference type="PANTHER" id="PTHR48431">
    <property type="entry name" value="TRANSMEMBRANE PROTEIN 250"/>
    <property type="match status" value="1"/>
</dbReference>
<proteinExistence type="predicted"/>
<evidence type="ECO:0000256" key="1">
    <source>
        <dbReference type="SAM" id="MobiDB-lite"/>
    </source>
</evidence>
<dbReference type="STRING" id="72004.ENSBMUP00000005948"/>
<accession>L8J2J4</accession>
<dbReference type="InterPro" id="IPR041156">
    <property type="entry name" value="TM250"/>
</dbReference>
<sequence length="438" mass="48295">MEPGKLMPVDVTGRYQAEATPPTCIPSFGCPVQGRHFINQTTNQRTQAELGLWMPEELASTRATGGKNKDQDQDPRHWGCNQLLPRVETDSPHPTELRWNLPTTSKERCFPYPDLDRIKTLKHVYTDVLSLPGSLHGTLTSVGGVNQSVLTPYIWGPWVVSPLRSRLARRPTRRAGTDTSSTTTEGSLQTARPSLTQGRAPAHCPQPGAQRRMRRGAAGGGGGADAQIPYLRLRRTGRGADRYNNFDVYVRARWLYGFIRFLLYFSCSLFTAALWGALAALFCLQYLGVRVLLRFQLKLSALLLLLGRRRVDFRLLNELLVYGIHVTMLLVGGLGWCFMVFVDINSRGDPSVQSVLGEPGSLSPLQDTGITSVGVRDPWEGCVSFCQAIVHSRSAVGSSEGVGGKSVRVTWMAGKEPIRVDPTSQRCRESFALNLAVS</sequence>
<feature type="region of interest" description="Disordered" evidence="1">
    <location>
        <begin position="166"/>
        <end position="223"/>
    </location>
</feature>
<name>L8J2J4_9CETA</name>
<keyword evidence="2" id="KW-1133">Transmembrane helix</keyword>
<keyword evidence="2" id="KW-0472">Membrane</keyword>
<feature type="compositionally biased region" description="Polar residues" evidence="1">
    <location>
        <begin position="185"/>
        <end position="197"/>
    </location>
</feature>
<evidence type="ECO:0008006" key="5">
    <source>
        <dbReference type="Google" id="ProtNLM"/>
    </source>
</evidence>
<organism evidence="3 4">
    <name type="scientific">Bos mutus</name>
    <name type="common">wild yak</name>
    <dbReference type="NCBI Taxonomy" id="72004"/>
    <lineage>
        <taxon>Eukaryota</taxon>
        <taxon>Metazoa</taxon>
        <taxon>Chordata</taxon>
        <taxon>Craniata</taxon>
        <taxon>Vertebrata</taxon>
        <taxon>Euteleostomi</taxon>
        <taxon>Mammalia</taxon>
        <taxon>Eutheria</taxon>
        <taxon>Laurasiatheria</taxon>
        <taxon>Artiodactyla</taxon>
        <taxon>Ruminantia</taxon>
        <taxon>Pecora</taxon>
        <taxon>Bovidae</taxon>
        <taxon>Bovinae</taxon>
        <taxon>Bos</taxon>
    </lineage>
</organism>
<gene>
    <name evidence="3" type="ORF">M91_09803</name>
</gene>
<dbReference type="PANTHER" id="PTHR48431:SF1">
    <property type="entry name" value="TRANSMEMBRANE PROTEIN 250"/>
    <property type="match status" value="1"/>
</dbReference>
<dbReference type="Proteomes" id="UP000011080">
    <property type="component" value="Unassembled WGS sequence"/>
</dbReference>
<evidence type="ECO:0000256" key="2">
    <source>
        <dbReference type="SAM" id="Phobius"/>
    </source>
</evidence>
<protein>
    <recommendedName>
        <fullName evidence="5">Transmembrane protein 250</fullName>
    </recommendedName>
</protein>
<evidence type="ECO:0000313" key="4">
    <source>
        <dbReference type="Proteomes" id="UP000011080"/>
    </source>
</evidence>
<dbReference type="Pfam" id="PF17685">
    <property type="entry name" value="TM250"/>
    <property type="match status" value="1"/>
</dbReference>
<evidence type="ECO:0000313" key="3">
    <source>
        <dbReference type="EMBL" id="ELR61642.1"/>
    </source>
</evidence>
<reference evidence="3 4" key="1">
    <citation type="journal article" date="2012" name="Nat. Genet.">
        <title>The yak genome and adaptation to life at high altitude.</title>
        <authorList>
            <person name="Qiu Q."/>
            <person name="Zhang G."/>
            <person name="Ma T."/>
            <person name="Qian W."/>
            <person name="Wang J."/>
            <person name="Ye Z."/>
            <person name="Cao C."/>
            <person name="Hu Q."/>
            <person name="Kim J."/>
            <person name="Larkin D.M."/>
            <person name="Auvil L."/>
            <person name="Capitanu B."/>
            <person name="Ma J."/>
            <person name="Lewin H.A."/>
            <person name="Qian X."/>
            <person name="Lang Y."/>
            <person name="Zhou R."/>
            <person name="Wang L."/>
            <person name="Wang K."/>
            <person name="Xia J."/>
            <person name="Liao S."/>
            <person name="Pan S."/>
            <person name="Lu X."/>
            <person name="Hou H."/>
            <person name="Wang Y."/>
            <person name="Zang X."/>
            <person name="Yin Y."/>
            <person name="Ma H."/>
            <person name="Zhang J."/>
            <person name="Wang Z."/>
            <person name="Zhang Y."/>
            <person name="Zhang D."/>
            <person name="Yonezawa T."/>
            <person name="Hasegawa M."/>
            <person name="Zhong Y."/>
            <person name="Liu W."/>
            <person name="Zhang Y."/>
            <person name="Huang Z."/>
            <person name="Zhang S."/>
            <person name="Long R."/>
            <person name="Yang H."/>
            <person name="Wang J."/>
            <person name="Lenstra J.A."/>
            <person name="Cooper D.N."/>
            <person name="Wu Y."/>
            <person name="Wang J."/>
            <person name="Shi P."/>
            <person name="Wang J."/>
            <person name="Liu J."/>
        </authorList>
    </citation>
    <scope>NUCLEOTIDE SEQUENCE [LARGE SCALE GENOMIC DNA]</scope>
    <source>
        <strain evidence="4">yakQH1</strain>
    </source>
</reference>
<dbReference type="AlphaFoldDB" id="L8J2J4"/>
<dbReference type="EMBL" id="JH880428">
    <property type="protein sequence ID" value="ELR61642.1"/>
    <property type="molecule type" value="Genomic_DNA"/>
</dbReference>
<keyword evidence="2" id="KW-0812">Transmembrane</keyword>
<feature type="transmembrane region" description="Helical" evidence="2">
    <location>
        <begin position="261"/>
        <end position="281"/>
    </location>
</feature>
<feature type="transmembrane region" description="Helical" evidence="2">
    <location>
        <begin position="319"/>
        <end position="342"/>
    </location>
</feature>